<gene>
    <name evidence="1" type="ORF">CLIB1444_12S02718</name>
</gene>
<sequence>MFKRYNQLVLKRPLVTNMVTTGILFGTGDCLAQKFFPEHENSTYDYQRSLRSIIYGTLIFAPMGDKWYKFINTVKSPIRSSNGNINKYLDVVTRVAGDQLVFAPFVGIPMYYTMMTFMEFSSNPLDDIKRKLNNSLWPTLKTNWLVWPAFQMLNFSLIPVQMRLLSVNVVSIGWNCYLSYIHNKK</sequence>
<organism evidence="1 2">
    <name type="scientific">[Candida] jaroonii</name>
    <dbReference type="NCBI Taxonomy" id="467808"/>
    <lineage>
        <taxon>Eukaryota</taxon>
        <taxon>Fungi</taxon>
        <taxon>Dikarya</taxon>
        <taxon>Ascomycota</taxon>
        <taxon>Saccharomycotina</taxon>
        <taxon>Pichiomycetes</taxon>
        <taxon>Debaryomycetaceae</taxon>
        <taxon>Yamadazyma</taxon>
    </lineage>
</organism>
<evidence type="ECO:0000313" key="2">
    <source>
        <dbReference type="Proteomes" id="UP001152531"/>
    </source>
</evidence>
<accession>A0ACA9YD65</accession>
<name>A0ACA9YD65_9ASCO</name>
<evidence type="ECO:0000313" key="1">
    <source>
        <dbReference type="EMBL" id="CAH6723032.1"/>
    </source>
</evidence>
<dbReference type="EMBL" id="CALSDN010000012">
    <property type="protein sequence ID" value="CAH6723032.1"/>
    <property type="molecule type" value="Genomic_DNA"/>
</dbReference>
<comment type="caution">
    <text evidence="1">The sequence shown here is derived from an EMBL/GenBank/DDBJ whole genome shotgun (WGS) entry which is preliminary data.</text>
</comment>
<proteinExistence type="predicted"/>
<keyword evidence="2" id="KW-1185">Reference proteome</keyword>
<reference evidence="1" key="1">
    <citation type="submission" date="2022-06" db="EMBL/GenBank/DDBJ databases">
        <authorList>
            <person name="Legras J.-L."/>
            <person name="Devillers H."/>
            <person name="Grondin C."/>
        </authorList>
    </citation>
    <scope>NUCLEOTIDE SEQUENCE</scope>
    <source>
        <strain evidence="1">CLIB 1444</strain>
    </source>
</reference>
<protein>
    <submittedName>
        <fullName evidence="1">Protein Sym1p</fullName>
    </submittedName>
</protein>
<dbReference type="Proteomes" id="UP001152531">
    <property type="component" value="Unassembled WGS sequence"/>
</dbReference>